<organism evidence="1 2">
    <name type="scientific">Paralvinella palmiformis</name>
    <dbReference type="NCBI Taxonomy" id="53620"/>
    <lineage>
        <taxon>Eukaryota</taxon>
        <taxon>Metazoa</taxon>
        <taxon>Spiralia</taxon>
        <taxon>Lophotrochozoa</taxon>
        <taxon>Annelida</taxon>
        <taxon>Polychaeta</taxon>
        <taxon>Sedentaria</taxon>
        <taxon>Canalipalpata</taxon>
        <taxon>Terebellida</taxon>
        <taxon>Terebelliformia</taxon>
        <taxon>Alvinellidae</taxon>
        <taxon>Paralvinella</taxon>
    </lineage>
</organism>
<gene>
    <name evidence="1" type="ORF">LSH36_829g00022</name>
</gene>
<comment type="caution">
    <text evidence="1">The sequence shown here is derived from an EMBL/GenBank/DDBJ whole genome shotgun (WGS) entry which is preliminary data.</text>
</comment>
<protein>
    <submittedName>
        <fullName evidence="1">Uncharacterized protein</fullName>
    </submittedName>
</protein>
<proteinExistence type="predicted"/>
<dbReference type="EMBL" id="JAODUP010000829">
    <property type="protein sequence ID" value="KAK2143589.1"/>
    <property type="molecule type" value="Genomic_DNA"/>
</dbReference>
<name>A0AAD9MUL9_9ANNE</name>
<sequence>MSNLLPATNVVQASAVVEIPELKDDKSIRIGWIQTCSRMKFVNTYGKEGVTSWEFPEIVSGKYQMISDADGKQYPWYGSRYEIQTIQGPSAKHSVTVHMNDNFFPQVTWYIPHPSYDRMARLTYIHREQDFYTYLVVKDLATNAYHVLKTITWSMTINIGVEPDKPLGRRARLLAPLEQDPPIIRDSGDRSRPEVYAMKPPNANNAQVLVWRPLVGEPKIVVPAEETTIGLDKYLQTTRDYLRHSEHQQREA</sequence>
<dbReference type="PANTHER" id="PTHR31655:SF7">
    <property type="entry name" value="PROTEIN FAM78A"/>
    <property type="match status" value="1"/>
</dbReference>
<dbReference type="InterPro" id="IPR029638">
    <property type="entry name" value="FAM78"/>
</dbReference>
<dbReference type="Proteomes" id="UP001208570">
    <property type="component" value="Unassembled WGS sequence"/>
</dbReference>
<evidence type="ECO:0000313" key="2">
    <source>
        <dbReference type="Proteomes" id="UP001208570"/>
    </source>
</evidence>
<evidence type="ECO:0000313" key="1">
    <source>
        <dbReference type="EMBL" id="KAK2143589.1"/>
    </source>
</evidence>
<dbReference type="AlphaFoldDB" id="A0AAD9MUL9"/>
<keyword evidence="2" id="KW-1185">Reference proteome</keyword>
<accession>A0AAD9MUL9</accession>
<dbReference type="PANTHER" id="PTHR31655">
    <property type="entry name" value="PROTEIN FAM78A"/>
    <property type="match status" value="1"/>
</dbReference>
<reference evidence="1" key="1">
    <citation type="journal article" date="2023" name="Mol. Biol. Evol.">
        <title>Third-Generation Sequencing Reveals the Adaptive Role of the Epigenome in Three Deep-Sea Polychaetes.</title>
        <authorList>
            <person name="Perez M."/>
            <person name="Aroh O."/>
            <person name="Sun Y."/>
            <person name="Lan Y."/>
            <person name="Juniper S.K."/>
            <person name="Young C.R."/>
            <person name="Angers B."/>
            <person name="Qian P.Y."/>
        </authorList>
    </citation>
    <scope>NUCLEOTIDE SEQUENCE</scope>
    <source>
        <strain evidence="1">P08H-3</strain>
    </source>
</reference>